<organism evidence="1 2">
    <name type="scientific">Aromatoleum tolulyticum</name>
    <dbReference type="NCBI Taxonomy" id="34027"/>
    <lineage>
        <taxon>Bacteria</taxon>
        <taxon>Pseudomonadati</taxon>
        <taxon>Pseudomonadota</taxon>
        <taxon>Betaproteobacteria</taxon>
        <taxon>Rhodocyclales</taxon>
        <taxon>Rhodocyclaceae</taxon>
        <taxon>Aromatoleum</taxon>
    </lineage>
</organism>
<dbReference type="OrthoDB" id="9181858at2"/>
<dbReference type="NCBIfam" id="TIGR04164">
    <property type="entry name" value="cobo_pep"/>
    <property type="match status" value="1"/>
</dbReference>
<evidence type="ECO:0000313" key="1">
    <source>
        <dbReference type="EMBL" id="SIR09009.1"/>
    </source>
</evidence>
<name>A0A1N6Y3G5_9RHOO</name>
<evidence type="ECO:0000313" key="2">
    <source>
        <dbReference type="Proteomes" id="UP000186819"/>
    </source>
</evidence>
<sequence>MPSTDIKQQAAKIAVSGAANTAVCGAEAKPAIIATRKRCEADGVGLSHYVLMDRKAVR</sequence>
<keyword evidence="2" id="KW-1185">Reference proteome</keyword>
<accession>A0A1N6Y3G5</accession>
<gene>
    <name evidence="1" type="ORF">SAMN05421829_109214</name>
</gene>
<reference evidence="2" key="1">
    <citation type="submission" date="2017-01" db="EMBL/GenBank/DDBJ databases">
        <authorList>
            <person name="Varghese N."/>
            <person name="Submissions S."/>
        </authorList>
    </citation>
    <scope>NUCLEOTIDE SEQUENCE [LARGE SCALE GENOMIC DNA]</scope>
    <source>
        <strain evidence="2">ATCC 51758</strain>
    </source>
</reference>
<protein>
    <submittedName>
        <fullName evidence="1">Modified peptide CbpA</fullName>
    </submittedName>
</protein>
<dbReference type="AlphaFoldDB" id="A0A1N6Y3G5"/>
<dbReference type="InterPro" id="IPR026421">
    <property type="entry name" value="Mod_peptide_prec_CbpA"/>
</dbReference>
<proteinExistence type="predicted"/>
<dbReference type="EMBL" id="FTMD01000009">
    <property type="protein sequence ID" value="SIR09009.1"/>
    <property type="molecule type" value="Genomic_DNA"/>
</dbReference>
<dbReference type="Proteomes" id="UP000186819">
    <property type="component" value="Unassembled WGS sequence"/>
</dbReference>